<dbReference type="InterPro" id="IPR008264">
    <property type="entry name" value="Beta_glucanase"/>
</dbReference>
<keyword evidence="3" id="KW-0378">Hydrolase</keyword>
<evidence type="ECO:0000313" key="11">
    <source>
        <dbReference type="Proteomes" id="UP000095008"/>
    </source>
</evidence>
<evidence type="ECO:0000256" key="3">
    <source>
        <dbReference type="ARBA" id="ARBA00022801"/>
    </source>
</evidence>
<dbReference type="PRINTS" id="PR00737">
    <property type="entry name" value="GLHYDRLASE16"/>
</dbReference>
<evidence type="ECO:0000256" key="8">
    <source>
        <dbReference type="PIRSR" id="PIRSR608264-1"/>
    </source>
</evidence>
<organism evidence="10 11">
    <name type="scientific">Acidithiobacillus thiooxidans</name>
    <name type="common">Thiobacillus thiooxidans</name>
    <dbReference type="NCBI Taxonomy" id="930"/>
    <lineage>
        <taxon>Bacteria</taxon>
        <taxon>Pseudomonadati</taxon>
        <taxon>Pseudomonadota</taxon>
        <taxon>Acidithiobacillia</taxon>
        <taxon>Acidithiobacillales</taxon>
        <taxon>Acidithiobacillaceae</taxon>
        <taxon>Acidithiobacillus</taxon>
    </lineage>
</organism>
<dbReference type="PANTHER" id="PTHR31062">
    <property type="entry name" value="XYLOGLUCAN ENDOTRANSGLUCOSYLASE/HYDROLASE PROTEIN 8-RELATED"/>
    <property type="match status" value="1"/>
</dbReference>
<dbReference type="InterPro" id="IPR000757">
    <property type="entry name" value="Beta-glucanase-like"/>
</dbReference>
<evidence type="ECO:0000256" key="2">
    <source>
        <dbReference type="ARBA" id="ARBA00014569"/>
    </source>
</evidence>
<dbReference type="AlphaFoldDB" id="A0A1C2I9Q0"/>
<sequence length="363" mass="40558">MQHYTRVLTQRFPHAKFIVIDEVAGAAEALDGGALEGADVLRLYGETPNTWRGLCEHLKVAPPIAPYPSVRYFGQRRYRSASVDELTTRPAKQLRHDQSPWIVEPRASWKGIRASAFNQMEASFSSRVIFEDNLADIQPARWLLRNDTFPGNLGLFRPANVIPQLSGGLSLTVIKEPLGVRNLSAAAVSSRSNFLFGRFEVALQATNVPGLVTGFFLHRESPRQEIDVEITGNRPDRLLVNVFYNPGSEGAKFDYGYRGTPVSIPLGFDASKTLHRFAIEWDPCFVRWFVDGELVHCRVTWGPTPIPHLPMTLHVNTWPTRSHELAGRLALRALPASAIVRRISVDSFNADTRPQLASVPEDI</sequence>
<dbReference type="Gene3D" id="2.60.120.200">
    <property type="match status" value="1"/>
</dbReference>
<dbReference type="Pfam" id="PF00722">
    <property type="entry name" value="Glyco_hydro_16"/>
    <property type="match status" value="1"/>
</dbReference>
<dbReference type="OrthoDB" id="9809583at2"/>
<feature type="active site" description="Proton donor" evidence="8">
    <location>
        <position position="229"/>
    </location>
</feature>
<reference evidence="10" key="1">
    <citation type="journal article" date="2016" name="Int. J. Mol. Sci.">
        <title>Comparative genomics of the extreme acidophile Acidithiobacillus thiooxidans reveals intraspecific divergence and niche adaptation.</title>
        <authorList>
            <person name="Zhang X."/>
            <person name="Feng X."/>
            <person name="Tao J."/>
            <person name="Ma L."/>
            <person name="Xiao Y."/>
            <person name="Liang Y."/>
            <person name="Liu X."/>
            <person name="Yin H."/>
        </authorList>
    </citation>
    <scope>NUCLEOTIDE SEQUENCE [LARGE SCALE GENOMIC DNA]</scope>
    <source>
        <strain evidence="10">DXS-W</strain>
    </source>
</reference>
<evidence type="ECO:0000256" key="6">
    <source>
        <dbReference type="ARBA" id="ARBA00029771"/>
    </source>
</evidence>
<dbReference type="EMBL" id="LWRY01000102">
    <property type="protein sequence ID" value="OCX72741.1"/>
    <property type="molecule type" value="Genomic_DNA"/>
</dbReference>
<gene>
    <name evidence="10" type="ORF">A6M23_09155</name>
</gene>
<feature type="domain" description="GH16" evidence="9">
    <location>
        <begin position="107"/>
        <end position="337"/>
    </location>
</feature>
<dbReference type="GO" id="GO:0005975">
    <property type="term" value="P:carbohydrate metabolic process"/>
    <property type="evidence" value="ECO:0007669"/>
    <property type="project" value="InterPro"/>
</dbReference>
<evidence type="ECO:0000256" key="4">
    <source>
        <dbReference type="ARBA" id="ARBA00023295"/>
    </source>
</evidence>
<dbReference type="RefSeq" id="WP_065974028.1">
    <property type="nucleotide sequence ID" value="NZ_LWRY01000102.1"/>
</dbReference>
<dbReference type="InterPro" id="IPR044791">
    <property type="entry name" value="Beta-glucanase/XTH"/>
</dbReference>
<keyword evidence="4" id="KW-0326">Glycosidase</keyword>
<name>A0A1C2I9Q0_ACITH</name>
<evidence type="ECO:0000259" key="9">
    <source>
        <dbReference type="PROSITE" id="PS51762"/>
    </source>
</evidence>
<evidence type="ECO:0000256" key="5">
    <source>
        <dbReference type="ARBA" id="ARBA00029722"/>
    </source>
</evidence>
<protein>
    <recommendedName>
        <fullName evidence="2">Beta-glucanase</fullName>
    </recommendedName>
    <alternativeName>
        <fullName evidence="7">1,3-1,4-beta-D-glucan 4-glucanohydrolase</fullName>
    </alternativeName>
    <alternativeName>
        <fullName evidence="6">Endo-beta-1,3-1,4 glucanase</fullName>
    </alternativeName>
    <alternativeName>
        <fullName evidence="5">Lichenase</fullName>
    </alternativeName>
</protein>
<proteinExistence type="inferred from homology"/>
<accession>A0A1C2I9Q0</accession>
<keyword evidence="11" id="KW-1185">Reference proteome</keyword>
<comment type="similarity">
    <text evidence="1">Belongs to the glycosyl hydrolase 16 family.</text>
</comment>
<dbReference type="SUPFAM" id="SSF49899">
    <property type="entry name" value="Concanavalin A-like lectins/glucanases"/>
    <property type="match status" value="1"/>
</dbReference>
<dbReference type="PROSITE" id="PS51762">
    <property type="entry name" value="GH16_2"/>
    <property type="match status" value="1"/>
</dbReference>
<dbReference type="CDD" id="cd00413">
    <property type="entry name" value="Glyco_hydrolase_16"/>
    <property type="match status" value="1"/>
</dbReference>
<dbReference type="GO" id="GO:0004553">
    <property type="term" value="F:hydrolase activity, hydrolyzing O-glycosyl compounds"/>
    <property type="evidence" value="ECO:0007669"/>
    <property type="project" value="InterPro"/>
</dbReference>
<dbReference type="InterPro" id="IPR013320">
    <property type="entry name" value="ConA-like_dom_sf"/>
</dbReference>
<evidence type="ECO:0000256" key="7">
    <source>
        <dbReference type="ARBA" id="ARBA00031665"/>
    </source>
</evidence>
<evidence type="ECO:0000256" key="1">
    <source>
        <dbReference type="ARBA" id="ARBA00006865"/>
    </source>
</evidence>
<feature type="active site" description="Nucleophile" evidence="8">
    <location>
        <position position="225"/>
    </location>
</feature>
<comment type="caution">
    <text evidence="10">The sequence shown here is derived from an EMBL/GenBank/DDBJ whole genome shotgun (WGS) entry which is preliminary data.</text>
</comment>
<dbReference type="Proteomes" id="UP000095008">
    <property type="component" value="Unassembled WGS sequence"/>
</dbReference>
<evidence type="ECO:0000313" key="10">
    <source>
        <dbReference type="EMBL" id="OCX72741.1"/>
    </source>
</evidence>